<comment type="caution">
    <text evidence="1">The sequence shown here is derived from an EMBL/GenBank/DDBJ whole genome shotgun (WGS) entry which is preliminary data.</text>
</comment>
<evidence type="ECO:0000313" key="2">
    <source>
        <dbReference type="Proteomes" id="UP000696485"/>
    </source>
</evidence>
<keyword evidence="2" id="KW-1185">Reference proteome</keyword>
<dbReference type="EMBL" id="JAAAUY010000341">
    <property type="protein sequence ID" value="KAF9331202.1"/>
    <property type="molecule type" value="Genomic_DNA"/>
</dbReference>
<reference evidence="1" key="1">
    <citation type="journal article" date="2020" name="Fungal Divers.">
        <title>Resolving the Mortierellaceae phylogeny through synthesis of multi-gene phylogenetics and phylogenomics.</title>
        <authorList>
            <person name="Vandepol N."/>
            <person name="Liber J."/>
            <person name="Desiro A."/>
            <person name="Na H."/>
            <person name="Kennedy M."/>
            <person name="Barry K."/>
            <person name="Grigoriev I.V."/>
            <person name="Miller A.N."/>
            <person name="O'Donnell K."/>
            <person name="Stajich J.E."/>
            <person name="Bonito G."/>
        </authorList>
    </citation>
    <scope>NUCLEOTIDE SEQUENCE</scope>
    <source>
        <strain evidence="1">NVP1</strain>
    </source>
</reference>
<dbReference type="Proteomes" id="UP000696485">
    <property type="component" value="Unassembled WGS sequence"/>
</dbReference>
<evidence type="ECO:0000313" key="1">
    <source>
        <dbReference type="EMBL" id="KAF9331202.1"/>
    </source>
</evidence>
<dbReference type="AlphaFoldDB" id="A0A9P5SLV3"/>
<sequence length="361" mass="40295">MKSLPPVMTSPAATISYQLTATLQVPSIMHFLSPYRVTQPVILLQGDEPLSDALFNTTTMRLLSKQSDRISSQVSFPCKVFPQNGTIPLTVNMSLMGNATSVSKLTIELFESIYSSTERGADLPLRGTLLDERLVTRQNCPIHGWPSSVADEPVLIPKRLLFKIPQLPLDQWNGKRRSTYQHQNLSNTLPSLQKGFCHASGYYPQAQLWVEHTLRVEVQICGLSDGGYSVHDLAESESDVRIVGNQEYRDDESFPPSYYRSFSTTLVDSNKIREMDERAFEALQSDFYGLGAIPNVQPPGYEESISSPSSSTSNLWPDHGCTSFDRCGLDSQQVSEDSFAADLAAYTDRYSRARPFELACR</sequence>
<name>A0A9P5SLV3_9FUNG</name>
<organism evidence="1 2">
    <name type="scientific">Podila minutissima</name>
    <dbReference type="NCBI Taxonomy" id="64525"/>
    <lineage>
        <taxon>Eukaryota</taxon>
        <taxon>Fungi</taxon>
        <taxon>Fungi incertae sedis</taxon>
        <taxon>Mucoromycota</taxon>
        <taxon>Mortierellomycotina</taxon>
        <taxon>Mortierellomycetes</taxon>
        <taxon>Mortierellales</taxon>
        <taxon>Mortierellaceae</taxon>
        <taxon>Podila</taxon>
    </lineage>
</organism>
<gene>
    <name evidence="1" type="ORF">BG006_005946</name>
</gene>
<proteinExistence type="predicted"/>
<accession>A0A9P5SLV3</accession>
<protein>
    <submittedName>
        <fullName evidence="1">Uncharacterized protein</fullName>
    </submittedName>
</protein>